<keyword evidence="1" id="KW-0560">Oxidoreductase</keyword>
<dbReference type="EMBL" id="JAULSC010000497">
    <property type="protein sequence ID" value="MDO3398374.1"/>
    <property type="molecule type" value="Genomic_DNA"/>
</dbReference>
<sequence length="69" mass="7172">KLESFDPATGDVVGVHAVDDTASVEAAVARARAAAGGWAGLGFDARAEVLAQWRAVLTRRMAQLADVVH</sequence>
<accession>A0ABT8TWP7</accession>
<dbReference type="InterPro" id="IPR016162">
    <property type="entry name" value="Ald_DH_N"/>
</dbReference>
<evidence type="ECO:0000259" key="2">
    <source>
        <dbReference type="Pfam" id="PF00171"/>
    </source>
</evidence>
<feature type="domain" description="Aldehyde dehydrogenase" evidence="2">
    <location>
        <begin position="2"/>
        <end position="67"/>
    </location>
</feature>
<dbReference type="InterPro" id="IPR015590">
    <property type="entry name" value="Aldehyde_DH_dom"/>
</dbReference>
<keyword evidence="4" id="KW-1185">Reference proteome</keyword>
<evidence type="ECO:0000313" key="4">
    <source>
        <dbReference type="Proteomes" id="UP001168363"/>
    </source>
</evidence>
<feature type="non-terminal residue" evidence="3">
    <location>
        <position position="1"/>
    </location>
</feature>
<dbReference type="Pfam" id="PF00171">
    <property type="entry name" value="Aldedh"/>
    <property type="match status" value="1"/>
</dbReference>
<name>A0ABT8TWP7_9ACTN</name>
<gene>
    <name evidence="3" type="ORF">QWJ41_21870</name>
</gene>
<comment type="caution">
    <text evidence="3">The sequence shown here is derived from an EMBL/GenBank/DDBJ whole genome shotgun (WGS) entry which is preliminary data.</text>
</comment>
<evidence type="ECO:0000313" key="3">
    <source>
        <dbReference type="EMBL" id="MDO3398374.1"/>
    </source>
</evidence>
<protein>
    <submittedName>
        <fullName evidence="3">Aldehyde dehydrogenase family protein</fullName>
    </submittedName>
</protein>
<proteinExistence type="predicted"/>
<dbReference type="RefSeq" id="WP_302710600.1">
    <property type="nucleotide sequence ID" value="NZ_JAULSC010000497.1"/>
</dbReference>
<dbReference type="SUPFAM" id="SSF53720">
    <property type="entry name" value="ALDH-like"/>
    <property type="match status" value="1"/>
</dbReference>
<organism evidence="3 4">
    <name type="scientific">Nocardioides cremeus</name>
    <dbReference type="NCBI Taxonomy" id="3058044"/>
    <lineage>
        <taxon>Bacteria</taxon>
        <taxon>Bacillati</taxon>
        <taxon>Actinomycetota</taxon>
        <taxon>Actinomycetes</taxon>
        <taxon>Propionibacteriales</taxon>
        <taxon>Nocardioidaceae</taxon>
        <taxon>Nocardioides</taxon>
    </lineage>
</organism>
<dbReference type="Gene3D" id="3.40.605.10">
    <property type="entry name" value="Aldehyde Dehydrogenase, Chain A, domain 1"/>
    <property type="match status" value="1"/>
</dbReference>
<dbReference type="InterPro" id="IPR016161">
    <property type="entry name" value="Ald_DH/histidinol_DH"/>
</dbReference>
<feature type="non-terminal residue" evidence="3">
    <location>
        <position position="69"/>
    </location>
</feature>
<reference evidence="3" key="1">
    <citation type="submission" date="2023-06" db="EMBL/GenBank/DDBJ databases">
        <title>Genome sequence of Nocardioides sp. SOB44.</title>
        <authorList>
            <person name="Zhang G."/>
        </authorList>
    </citation>
    <scope>NUCLEOTIDE SEQUENCE</scope>
    <source>
        <strain evidence="3">SOB44</strain>
    </source>
</reference>
<dbReference type="Proteomes" id="UP001168363">
    <property type="component" value="Unassembled WGS sequence"/>
</dbReference>
<evidence type="ECO:0000256" key="1">
    <source>
        <dbReference type="ARBA" id="ARBA00023002"/>
    </source>
</evidence>